<dbReference type="CDD" id="cd00054">
    <property type="entry name" value="EGF_CA"/>
    <property type="match status" value="1"/>
</dbReference>
<evidence type="ECO:0000256" key="6">
    <source>
        <dbReference type="PROSITE-ProRule" id="PRU00076"/>
    </source>
</evidence>
<organism evidence="8 9">
    <name type="scientific">Branchiostoma floridae</name>
    <name type="common">Florida lancelet</name>
    <name type="synonym">Amphioxus</name>
    <dbReference type="NCBI Taxonomy" id="7739"/>
    <lineage>
        <taxon>Eukaryota</taxon>
        <taxon>Metazoa</taxon>
        <taxon>Chordata</taxon>
        <taxon>Cephalochordata</taxon>
        <taxon>Leptocardii</taxon>
        <taxon>Amphioxiformes</taxon>
        <taxon>Branchiostomatidae</taxon>
        <taxon>Branchiostoma</taxon>
    </lineage>
</organism>
<keyword evidence="2" id="KW-0732">Signal</keyword>
<dbReference type="Pfam" id="PF00008">
    <property type="entry name" value="EGF"/>
    <property type="match status" value="1"/>
</dbReference>
<dbReference type="PANTHER" id="PTHR12916:SF9">
    <property type="entry name" value="NEUROGENIC LOCUS NOTCH HOMOLOG PROTEIN 1-RELATED"/>
    <property type="match status" value="1"/>
</dbReference>
<dbReference type="SMART" id="SM00179">
    <property type="entry name" value="EGF_CA"/>
    <property type="match status" value="1"/>
</dbReference>
<keyword evidence="4 6" id="KW-1015">Disulfide bond</keyword>
<dbReference type="PROSITE" id="PS01186">
    <property type="entry name" value="EGF_2"/>
    <property type="match status" value="2"/>
</dbReference>
<sequence length="145" mass="15647">MISSAAKPCEPNVCQNGGNCTSCFNGSSTFCDCPDGFEGRTCEINIDECASNPCQNGGTCDDGINSYICRCLNGFLGVNCETAPSWCSPDPCPFGWTCEDHTFYFHCNDLASVKRMVSYECSSASCPDDMYCTEEGEASFSCKPE</sequence>
<dbReference type="Gene3D" id="2.10.25.10">
    <property type="entry name" value="Laminin"/>
    <property type="match status" value="2"/>
</dbReference>
<dbReference type="PROSITE" id="PS00010">
    <property type="entry name" value="ASX_HYDROXYL"/>
    <property type="match status" value="1"/>
</dbReference>
<dbReference type="PANTHER" id="PTHR12916">
    <property type="entry name" value="CYTOCHROME C OXIDASE POLYPEPTIDE VIC-2"/>
    <property type="match status" value="1"/>
</dbReference>
<evidence type="ECO:0000313" key="8">
    <source>
        <dbReference type="Proteomes" id="UP000001554"/>
    </source>
</evidence>
<evidence type="ECO:0000256" key="3">
    <source>
        <dbReference type="ARBA" id="ARBA00022737"/>
    </source>
</evidence>
<dbReference type="InterPro" id="IPR001881">
    <property type="entry name" value="EGF-like_Ca-bd_dom"/>
</dbReference>
<dbReference type="RefSeq" id="XP_035671879.1">
    <property type="nucleotide sequence ID" value="XM_035815986.1"/>
</dbReference>
<keyword evidence="1 6" id="KW-0245">EGF-like domain</keyword>
<feature type="disulfide bond" evidence="6">
    <location>
        <begin position="14"/>
        <end position="31"/>
    </location>
</feature>
<feature type="disulfide bond" evidence="6">
    <location>
        <begin position="71"/>
        <end position="80"/>
    </location>
</feature>
<evidence type="ECO:0000313" key="9">
    <source>
        <dbReference type="RefSeq" id="XP_035671879.1"/>
    </source>
</evidence>
<evidence type="ECO:0000256" key="5">
    <source>
        <dbReference type="ARBA" id="ARBA00023180"/>
    </source>
</evidence>
<evidence type="ECO:0000256" key="2">
    <source>
        <dbReference type="ARBA" id="ARBA00022729"/>
    </source>
</evidence>
<dbReference type="InterPro" id="IPR000152">
    <property type="entry name" value="EGF-type_Asp/Asn_hydroxyl_site"/>
</dbReference>
<name>A0A9J7KYF9_BRAFL</name>
<evidence type="ECO:0000259" key="7">
    <source>
        <dbReference type="PROSITE" id="PS50026"/>
    </source>
</evidence>
<keyword evidence="5" id="KW-0325">Glycoprotein</keyword>
<reference evidence="8" key="1">
    <citation type="journal article" date="2020" name="Nat. Ecol. Evol.">
        <title>Deeply conserved synteny resolves early events in vertebrate evolution.</title>
        <authorList>
            <person name="Simakov O."/>
            <person name="Marletaz F."/>
            <person name="Yue J.X."/>
            <person name="O'Connell B."/>
            <person name="Jenkins J."/>
            <person name="Brandt A."/>
            <person name="Calef R."/>
            <person name="Tung C.H."/>
            <person name="Huang T.K."/>
            <person name="Schmutz J."/>
            <person name="Satoh N."/>
            <person name="Yu J.K."/>
            <person name="Putnam N.H."/>
            <person name="Green R.E."/>
            <person name="Rokhsar D.S."/>
        </authorList>
    </citation>
    <scope>NUCLEOTIDE SEQUENCE [LARGE SCALE GENOMIC DNA]</scope>
    <source>
        <strain evidence="8">S238N-H82</strain>
    </source>
</reference>
<dbReference type="InterPro" id="IPR000742">
    <property type="entry name" value="EGF"/>
</dbReference>
<keyword evidence="3" id="KW-0677">Repeat</keyword>
<dbReference type="PRINTS" id="PR00010">
    <property type="entry name" value="EGFBLOOD"/>
</dbReference>
<keyword evidence="8" id="KW-1185">Reference proteome</keyword>
<dbReference type="PROSITE" id="PS00022">
    <property type="entry name" value="EGF_1"/>
    <property type="match status" value="2"/>
</dbReference>
<evidence type="ECO:0000256" key="1">
    <source>
        <dbReference type="ARBA" id="ARBA00022536"/>
    </source>
</evidence>
<dbReference type="PROSITE" id="PS50026">
    <property type="entry name" value="EGF_3"/>
    <property type="match status" value="2"/>
</dbReference>
<comment type="caution">
    <text evidence="6">Lacks conserved residue(s) required for the propagation of feature annotation.</text>
</comment>
<dbReference type="KEGG" id="bfo:118412929"/>
<protein>
    <submittedName>
        <fullName evidence="9">Fibropellin-1-like</fullName>
    </submittedName>
</protein>
<gene>
    <name evidence="9" type="primary">LOC118412929</name>
</gene>
<dbReference type="OrthoDB" id="430340at2759"/>
<dbReference type="GO" id="GO:0005509">
    <property type="term" value="F:calcium ion binding"/>
    <property type="evidence" value="ECO:0007669"/>
    <property type="project" value="InterPro"/>
</dbReference>
<feature type="domain" description="EGF-like" evidence="7">
    <location>
        <begin position="5"/>
        <end position="43"/>
    </location>
</feature>
<feature type="disulfide bond" evidence="6">
    <location>
        <begin position="33"/>
        <end position="42"/>
    </location>
</feature>
<reference evidence="9" key="2">
    <citation type="submission" date="2025-08" db="UniProtKB">
        <authorList>
            <consortium name="RefSeq"/>
        </authorList>
    </citation>
    <scope>IDENTIFICATION</scope>
    <source>
        <strain evidence="9">S238N-H82</strain>
        <tissue evidence="9">Testes</tissue>
    </source>
</reference>
<dbReference type="Proteomes" id="UP000001554">
    <property type="component" value="Chromosome 4"/>
</dbReference>
<accession>A0A9J7KYF9</accession>
<dbReference type="SMART" id="SM00181">
    <property type="entry name" value="EGF"/>
    <property type="match status" value="2"/>
</dbReference>
<dbReference type="GeneID" id="118412929"/>
<feature type="domain" description="EGF-like" evidence="7">
    <location>
        <begin position="45"/>
        <end position="81"/>
    </location>
</feature>
<dbReference type="FunFam" id="2.10.25.10:FF:000004">
    <property type="entry name" value="Neurogenic locus notch 1"/>
    <property type="match status" value="1"/>
</dbReference>
<dbReference type="SUPFAM" id="SSF57196">
    <property type="entry name" value="EGF/Laminin"/>
    <property type="match status" value="2"/>
</dbReference>
<evidence type="ECO:0000256" key="4">
    <source>
        <dbReference type="ARBA" id="ARBA00023157"/>
    </source>
</evidence>
<dbReference type="FunFam" id="2.10.25.10:FF:000712">
    <property type="entry name" value="Uncharacterized protein"/>
    <property type="match status" value="1"/>
</dbReference>
<proteinExistence type="predicted"/>
<dbReference type="InterPro" id="IPR018097">
    <property type="entry name" value="EGF_Ca-bd_CS"/>
</dbReference>
<dbReference type="PROSITE" id="PS01187">
    <property type="entry name" value="EGF_CA"/>
    <property type="match status" value="1"/>
</dbReference>
<dbReference type="OMA" id="CETAPSW"/>
<dbReference type="AlphaFoldDB" id="A0A9J7KYF9"/>